<gene>
    <name evidence="2" type="ORF">PX52LOC_00102</name>
</gene>
<dbReference type="RefSeq" id="WP_149108230.1">
    <property type="nucleotide sequence ID" value="NZ_CP042425.1"/>
</dbReference>
<keyword evidence="3" id="KW-1185">Reference proteome</keyword>
<dbReference type="InterPro" id="IPR019277">
    <property type="entry name" value="DUF2304"/>
</dbReference>
<dbReference type="Pfam" id="PF10066">
    <property type="entry name" value="DUF2304"/>
    <property type="match status" value="1"/>
</dbReference>
<keyword evidence="1" id="KW-0472">Membrane</keyword>
<feature type="transmembrane region" description="Helical" evidence="1">
    <location>
        <begin position="63"/>
        <end position="83"/>
    </location>
</feature>
<organism evidence="2 3">
    <name type="scientific">Limnoglobus roseus</name>
    <dbReference type="NCBI Taxonomy" id="2598579"/>
    <lineage>
        <taxon>Bacteria</taxon>
        <taxon>Pseudomonadati</taxon>
        <taxon>Planctomycetota</taxon>
        <taxon>Planctomycetia</taxon>
        <taxon>Gemmatales</taxon>
        <taxon>Gemmataceae</taxon>
        <taxon>Limnoglobus</taxon>
    </lineage>
</organism>
<keyword evidence="1" id="KW-1133">Transmembrane helix</keyword>
<evidence type="ECO:0000313" key="2">
    <source>
        <dbReference type="EMBL" id="QEL13248.1"/>
    </source>
</evidence>
<dbReference type="EMBL" id="CP042425">
    <property type="protein sequence ID" value="QEL13248.1"/>
    <property type="molecule type" value="Genomic_DNA"/>
</dbReference>
<evidence type="ECO:0008006" key="4">
    <source>
        <dbReference type="Google" id="ProtNLM"/>
    </source>
</evidence>
<evidence type="ECO:0000256" key="1">
    <source>
        <dbReference type="SAM" id="Phobius"/>
    </source>
</evidence>
<name>A0A5C1A7V3_9BACT</name>
<dbReference type="OrthoDB" id="291922at2"/>
<evidence type="ECO:0000313" key="3">
    <source>
        <dbReference type="Proteomes" id="UP000324974"/>
    </source>
</evidence>
<feature type="transmembrane region" description="Helical" evidence="1">
    <location>
        <begin position="32"/>
        <end position="51"/>
    </location>
</feature>
<accession>A0A5C1A7V3</accession>
<proteinExistence type="predicted"/>
<dbReference type="AlphaFoldDB" id="A0A5C1A7V3"/>
<dbReference type="Proteomes" id="UP000324974">
    <property type="component" value="Chromosome"/>
</dbReference>
<dbReference type="KEGG" id="lrs:PX52LOC_00102"/>
<protein>
    <recommendedName>
        <fullName evidence="4">DUF2304 domain-containing protein</fullName>
    </recommendedName>
</protein>
<reference evidence="3" key="1">
    <citation type="submission" date="2019-08" db="EMBL/GenBank/DDBJ databases">
        <title>Limnoglobus roseus gen. nov., sp. nov., a novel freshwater planctomycete with a giant genome from the family Gemmataceae.</title>
        <authorList>
            <person name="Kulichevskaya I.S."/>
            <person name="Naumoff D.G."/>
            <person name="Miroshnikov K."/>
            <person name="Ivanova A."/>
            <person name="Philippov D.A."/>
            <person name="Hakobyan A."/>
            <person name="Rijpstra I.C."/>
            <person name="Sinninghe Damste J.S."/>
            <person name="Liesack W."/>
            <person name="Dedysh S.N."/>
        </authorList>
    </citation>
    <scope>NUCLEOTIDE SEQUENCE [LARGE SCALE GENOMIC DNA]</scope>
    <source>
        <strain evidence="3">PX52</strain>
    </source>
</reference>
<sequence>MSVFQMVAGTVLGLLVLRELLASFRRGRWIRLLRLAVWLAAAVAILDPLLIQRVADLLGIGRGADVVLYLFVLAFLWVSFFLYSCHLRVQRQVTQLARHIAIQEARRGHESPGTAVPGLSERQ</sequence>
<keyword evidence="1" id="KW-0812">Transmembrane</keyword>